<dbReference type="PROSITE" id="PS50887">
    <property type="entry name" value="GGDEF"/>
    <property type="match status" value="1"/>
</dbReference>
<dbReference type="NCBIfam" id="TIGR00254">
    <property type="entry name" value="GGDEF"/>
    <property type="match status" value="1"/>
</dbReference>
<dbReference type="AlphaFoldDB" id="A0A4R6VI87"/>
<dbReference type="Gene3D" id="3.30.450.40">
    <property type="match status" value="1"/>
</dbReference>
<sequence length="341" mass="36493">MTSTQDLRVAAELAPPRAFDTACRMVVDYLSRVVPLDAWAVTRVADGHQTMLVTTDSDYGLTPGQTALWSSSMCQYMVAGTAPRIVPDTRTVPDLARIASEAAAHGMEVGTYVGTPIVSGDGSLWGTVVGMNRRPVAPETVDQEPLLDLLSSLLSSVLEADTAAVDSARALERAVSDAESDPLTGLLNRRGWERWLTREDERFRRFGDPASVVMLDLDNLKVVNDTEGHDAGDRHLRHCAAVLRSTIRSTDPLARLGGDEFALVAQIGVEDTQKLVERLRDALDSAGVPCSIGAAPFTVAGGFPGACAEADSLMYADKRARRGGDRGVPNPRPEPPDLSTA</sequence>
<evidence type="ECO:0000313" key="3">
    <source>
        <dbReference type="EMBL" id="TDQ61200.1"/>
    </source>
</evidence>
<comment type="caution">
    <text evidence="3">The sequence shown here is derived from an EMBL/GenBank/DDBJ whole genome shotgun (WGS) entry which is preliminary data.</text>
</comment>
<dbReference type="InterPro" id="IPR050469">
    <property type="entry name" value="Diguanylate_Cyclase"/>
</dbReference>
<dbReference type="InterPro" id="IPR000160">
    <property type="entry name" value="GGDEF_dom"/>
</dbReference>
<dbReference type="CDD" id="cd01949">
    <property type="entry name" value="GGDEF"/>
    <property type="match status" value="1"/>
</dbReference>
<dbReference type="Proteomes" id="UP000295705">
    <property type="component" value="Unassembled WGS sequence"/>
</dbReference>
<dbReference type="SMART" id="SM00267">
    <property type="entry name" value="GGDEF"/>
    <property type="match status" value="1"/>
</dbReference>
<dbReference type="InterPro" id="IPR029016">
    <property type="entry name" value="GAF-like_dom_sf"/>
</dbReference>
<feature type="region of interest" description="Disordered" evidence="1">
    <location>
        <begin position="318"/>
        <end position="341"/>
    </location>
</feature>
<evidence type="ECO:0000313" key="4">
    <source>
        <dbReference type="Proteomes" id="UP000295705"/>
    </source>
</evidence>
<evidence type="ECO:0000259" key="2">
    <source>
        <dbReference type="PROSITE" id="PS50887"/>
    </source>
</evidence>
<dbReference type="InterPro" id="IPR003018">
    <property type="entry name" value="GAF"/>
</dbReference>
<dbReference type="InterPro" id="IPR043128">
    <property type="entry name" value="Rev_trsase/Diguanyl_cyclase"/>
</dbReference>
<evidence type="ECO:0000256" key="1">
    <source>
        <dbReference type="SAM" id="MobiDB-lite"/>
    </source>
</evidence>
<dbReference type="PANTHER" id="PTHR45138:SF9">
    <property type="entry name" value="DIGUANYLATE CYCLASE DGCM-RELATED"/>
    <property type="match status" value="1"/>
</dbReference>
<reference evidence="3 4" key="1">
    <citation type="submission" date="2019-03" db="EMBL/GenBank/DDBJ databases">
        <title>Genomic Encyclopedia of Type Strains, Phase IV (KMG-IV): sequencing the most valuable type-strain genomes for metagenomic binning, comparative biology and taxonomic classification.</title>
        <authorList>
            <person name="Goeker M."/>
        </authorList>
    </citation>
    <scope>NUCLEOTIDE SEQUENCE [LARGE SCALE GENOMIC DNA]</scope>
    <source>
        <strain evidence="3 4">DSM 45775</strain>
    </source>
</reference>
<dbReference type="RefSeq" id="WP_243741693.1">
    <property type="nucleotide sequence ID" value="NZ_BAABHR010000052.1"/>
</dbReference>
<dbReference type="GO" id="GO:0052621">
    <property type="term" value="F:diguanylate cyclase activity"/>
    <property type="evidence" value="ECO:0007669"/>
    <property type="project" value="TreeGrafter"/>
</dbReference>
<dbReference type="Pfam" id="PF00990">
    <property type="entry name" value="GGDEF"/>
    <property type="match status" value="1"/>
</dbReference>
<dbReference type="Gene3D" id="3.30.70.270">
    <property type="match status" value="1"/>
</dbReference>
<accession>A0A4R6VI87</accession>
<dbReference type="SMART" id="SM00065">
    <property type="entry name" value="GAF"/>
    <property type="match status" value="1"/>
</dbReference>
<dbReference type="PANTHER" id="PTHR45138">
    <property type="entry name" value="REGULATORY COMPONENTS OF SENSORY TRANSDUCTION SYSTEM"/>
    <property type="match status" value="1"/>
</dbReference>
<feature type="domain" description="GGDEF" evidence="2">
    <location>
        <begin position="208"/>
        <end position="332"/>
    </location>
</feature>
<dbReference type="InterPro" id="IPR029787">
    <property type="entry name" value="Nucleotide_cyclase"/>
</dbReference>
<keyword evidence="4" id="KW-1185">Reference proteome</keyword>
<protein>
    <submittedName>
        <fullName evidence="3">Diguanylate cyclase (GGDEF)-like protein</fullName>
    </submittedName>
</protein>
<dbReference type="SUPFAM" id="SSF55781">
    <property type="entry name" value="GAF domain-like"/>
    <property type="match status" value="1"/>
</dbReference>
<gene>
    <name evidence="3" type="ORF">EV188_103707</name>
</gene>
<dbReference type="EMBL" id="SNYO01000003">
    <property type="protein sequence ID" value="TDQ61200.1"/>
    <property type="molecule type" value="Genomic_DNA"/>
</dbReference>
<dbReference type="SUPFAM" id="SSF55073">
    <property type="entry name" value="Nucleotide cyclase"/>
    <property type="match status" value="1"/>
</dbReference>
<name>A0A4R6VI87_9PSEU</name>
<proteinExistence type="predicted"/>
<organism evidence="3 4">
    <name type="scientific">Actinomycetospora succinea</name>
    <dbReference type="NCBI Taxonomy" id="663603"/>
    <lineage>
        <taxon>Bacteria</taxon>
        <taxon>Bacillati</taxon>
        <taxon>Actinomycetota</taxon>
        <taxon>Actinomycetes</taxon>
        <taxon>Pseudonocardiales</taxon>
        <taxon>Pseudonocardiaceae</taxon>
        <taxon>Actinomycetospora</taxon>
    </lineage>
</organism>